<accession>S7UFH2</accession>
<keyword evidence="1" id="KW-0813">Transport</keyword>
<comment type="caution">
    <text evidence="8">The sequence shown here is derived from an EMBL/GenBank/DDBJ whole genome shotgun (WGS) entry which is preliminary data.</text>
</comment>
<dbReference type="PANTHER" id="PTHR39425">
    <property type="entry name" value="LIPOPROTEIN CYTOCHROME C"/>
    <property type="match status" value="1"/>
</dbReference>
<gene>
    <name evidence="8" type="ORF">dsat_1095</name>
</gene>
<dbReference type="GO" id="GO:0009055">
    <property type="term" value="F:electron transfer activity"/>
    <property type="evidence" value="ECO:0007669"/>
    <property type="project" value="InterPro"/>
</dbReference>
<name>S7UFH2_9BACT</name>
<dbReference type="SUPFAM" id="SSF48695">
    <property type="entry name" value="Multiheme cytochromes"/>
    <property type="match status" value="1"/>
</dbReference>
<dbReference type="Pfam" id="PF02085">
    <property type="entry name" value="Cytochrom_CIII"/>
    <property type="match status" value="1"/>
</dbReference>
<evidence type="ECO:0000256" key="4">
    <source>
        <dbReference type="ARBA" id="ARBA00022982"/>
    </source>
</evidence>
<reference evidence="8 9" key="1">
    <citation type="journal article" date="2013" name="Genome Announc.">
        <title>Draft genome sequences for three mercury-methylating, sulfate-reducing bacteria.</title>
        <authorList>
            <person name="Brown S.D."/>
            <person name="Hurt R.A.Jr."/>
            <person name="Gilmour C.C."/>
            <person name="Elias D.A."/>
        </authorList>
    </citation>
    <scope>NUCLEOTIDE SEQUENCE [LARGE SCALE GENOMIC DNA]</scope>
    <source>
        <strain evidence="8 9">DSM 16529</strain>
    </source>
</reference>
<evidence type="ECO:0000256" key="5">
    <source>
        <dbReference type="ARBA" id="ARBA00023004"/>
    </source>
</evidence>
<evidence type="ECO:0000256" key="2">
    <source>
        <dbReference type="ARBA" id="ARBA00022617"/>
    </source>
</evidence>
<keyword evidence="5" id="KW-0408">Iron</keyword>
<evidence type="ECO:0000256" key="6">
    <source>
        <dbReference type="SAM" id="Phobius"/>
    </source>
</evidence>
<keyword evidence="4" id="KW-0249">Electron transport</keyword>
<dbReference type="eggNOG" id="COG3474">
    <property type="taxonomic scope" value="Bacteria"/>
</dbReference>
<dbReference type="InterPro" id="IPR036280">
    <property type="entry name" value="Multihaem_cyt_sf"/>
</dbReference>
<dbReference type="EMBL" id="ATHI01000030">
    <property type="protein sequence ID" value="EPR30968.1"/>
    <property type="molecule type" value="Genomic_DNA"/>
</dbReference>
<dbReference type="OrthoDB" id="9814800at2"/>
<proteinExistence type="predicted"/>
<sequence length="186" mass="21020">MKRKSGFDSGALAFAFVGLLFGLGFGWFVFPELLFSKVTQPTPFNHKIHMEMAGMSCTDCHYFREDGSFNGLPTTQSCADCHAFTTGGDTPADIAIDKFVTEYVEPGIEVKWEVYQYQPDNVFFTHTAHQHLECTECHPDVGNSETTPVLYRNRITGYSKDTMKMWQCERCHAENGVSNACYICHK</sequence>
<dbReference type="InterPro" id="IPR020942">
    <property type="entry name" value="Cyt_c_III_dom"/>
</dbReference>
<keyword evidence="3" id="KW-0479">Metal-binding</keyword>
<evidence type="ECO:0000313" key="9">
    <source>
        <dbReference type="Proteomes" id="UP000014975"/>
    </source>
</evidence>
<dbReference type="AlphaFoldDB" id="S7UFH2"/>
<organism evidence="8 9">
    <name type="scientific">Alkalidesulfovibrio alkalitolerans DSM 16529</name>
    <dbReference type="NCBI Taxonomy" id="1121439"/>
    <lineage>
        <taxon>Bacteria</taxon>
        <taxon>Pseudomonadati</taxon>
        <taxon>Thermodesulfobacteriota</taxon>
        <taxon>Desulfovibrionia</taxon>
        <taxon>Desulfovibrionales</taxon>
        <taxon>Desulfovibrionaceae</taxon>
        <taxon>Alkalidesulfovibrio</taxon>
    </lineage>
</organism>
<keyword evidence="6" id="KW-0472">Membrane</keyword>
<keyword evidence="9" id="KW-1185">Reference proteome</keyword>
<dbReference type="GO" id="GO:0046872">
    <property type="term" value="F:metal ion binding"/>
    <property type="evidence" value="ECO:0007669"/>
    <property type="project" value="UniProtKB-KW"/>
</dbReference>
<dbReference type="STRING" id="1121439.dsat_1095"/>
<evidence type="ECO:0000259" key="7">
    <source>
        <dbReference type="Pfam" id="PF02085"/>
    </source>
</evidence>
<dbReference type="InterPro" id="IPR053547">
    <property type="entry name" value="Multiheme_cyt_c_menaq_reduct"/>
</dbReference>
<keyword evidence="6" id="KW-0812">Transmembrane</keyword>
<dbReference type="Gene3D" id="3.90.10.10">
    <property type="entry name" value="Cytochrome C3"/>
    <property type="match status" value="2"/>
</dbReference>
<keyword evidence="6" id="KW-1133">Transmembrane helix</keyword>
<dbReference type="PANTHER" id="PTHR39425:SF1">
    <property type="entry name" value="CYTOCHROME C7-LIKE DOMAIN-CONTAINING PROTEIN"/>
    <property type="match status" value="1"/>
</dbReference>
<keyword evidence="2" id="KW-0349">Heme</keyword>
<feature type="transmembrane region" description="Helical" evidence="6">
    <location>
        <begin position="12"/>
        <end position="30"/>
    </location>
</feature>
<feature type="domain" description="Class III cytochrome C" evidence="7">
    <location>
        <begin position="38"/>
        <end position="86"/>
    </location>
</feature>
<evidence type="ECO:0000313" key="8">
    <source>
        <dbReference type="EMBL" id="EPR30968.1"/>
    </source>
</evidence>
<dbReference type="NCBIfam" id="NF041781">
    <property type="entry name" value="mnquin_red_QrcA"/>
    <property type="match status" value="1"/>
</dbReference>
<protein>
    <submittedName>
        <fullName evidence="8">Cytochrome c, class III, conserved region</fullName>
    </submittedName>
</protein>
<evidence type="ECO:0000256" key="3">
    <source>
        <dbReference type="ARBA" id="ARBA00022723"/>
    </source>
</evidence>
<dbReference type="PATRIC" id="fig|1121439.3.peg.2469"/>
<dbReference type="RefSeq" id="WP_020887792.1">
    <property type="nucleotide sequence ID" value="NZ_ATHI01000030.1"/>
</dbReference>
<evidence type="ECO:0000256" key="1">
    <source>
        <dbReference type="ARBA" id="ARBA00022448"/>
    </source>
</evidence>
<dbReference type="Proteomes" id="UP000014975">
    <property type="component" value="Unassembled WGS sequence"/>
</dbReference>
<dbReference type="GO" id="GO:0020037">
    <property type="term" value="F:heme binding"/>
    <property type="evidence" value="ECO:0007669"/>
    <property type="project" value="InterPro"/>
</dbReference>
<dbReference type="CDD" id="cd08168">
    <property type="entry name" value="Cytochrom_C3"/>
    <property type="match status" value="1"/>
</dbReference>